<dbReference type="KEGG" id="ppg:PputGB1_3025"/>
<evidence type="ECO:0000313" key="4">
    <source>
        <dbReference type="EMBL" id="ABY98917.1"/>
    </source>
</evidence>
<protein>
    <recommendedName>
        <fullName evidence="3">EamA domain-containing protein</fullName>
    </recommendedName>
</protein>
<gene>
    <name evidence="4" type="ordered locus">PputGB1_3025</name>
</gene>
<dbReference type="eggNOG" id="COG0697">
    <property type="taxonomic scope" value="Bacteria"/>
</dbReference>
<feature type="domain" description="EamA" evidence="3">
    <location>
        <begin position="10"/>
        <end position="79"/>
    </location>
</feature>
<organism evidence="4 5">
    <name type="scientific">Pseudomonas putida (strain GB-1)</name>
    <dbReference type="NCBI Taxonomy" id="76869"/>
    <lineage>
        <taxon>Bacteria</taxon>
        <taxon>Pseudomonadati</taxon>
        <taxon>Pseudomonadota</taxon>
        <taxon>Gammaproteobacteria</taxon>
        <taxon>Pseudomonadales</taxon>
        <taxon>Pseudomonadaceae</taxon>
        <taxon>Pseudomonas</taxon>
    </lineage>
</organism>
<feature type="region of interest" description="Disordered" evidence="1">
    <location>
        <begin position="101"/>
        <end position="131"/>
    </location>
</feature>
<evidence type="ECO:0000259" key="3">
    <source>
        <dbReference type="Pfam" id="PF00892"/>
    </source>
</evidence>
<feature type="transmembrane region" description="Helical" evidence="2">
    <location>
        <begin position="40"/>
        <end position="60"/>
    </location>
</feature>
<sequence length="131" mass="14211">MKRMEVSGGLHFTRLLLLFGSLYLLMPAAAEGFVIGELSPLLALATLPTILGFFCTTKAIEYLKPSHVQALELTEPLFARSRHVNQFNARGSQLSSTCLSSLNSSRPVADSSRPMPLALKPPQGAWGNARL</sequence>
<name>B0KFJ4_PSEPG</name>
<accession>B0KFJ4</accession>
<dbReference type="AlphaFoldDB" id="B0KFJ4"/>
<keyword evidence="2" id="KW-1133">Transmembrane helix</keyword>
<dbReference type="GO" id="GO:0016020">
    <property type="term" value="C:membrane"/>
    <property type="evidence" value="ECO:0007669"/>
    <property type="project" value="InterPro"/>
</dbReference>
<dbReference type="Pfam" id="PF00892">
    <property type="entry name" value="EamA"/>
    <property type="match status" value="1"/>
</dbReference>
<evidence type="ECO:0000256" key="1">
    <source>
        <dbReference type="SAM" id="MobiDB-lite"/>
    </source>
</evidence>
<dbReference type="Proteomes" id="UP000002157">
    <property type="component" value="Chromosome"/>
</dbReference>
<dbReference type="EMBL" id="CP000926">
    <property type="protein sequence ID" value="ABY98917.1"/>
    <property type="molecule type" value="Genomic_DNA"/>
</dbReference>
<reference evidence="4 5" key="1">
    <citation type="submission" date="2008-01" db="EMBL/GenBank/DDBJ databases">
        <title>Complete sequence of Pseudomonas putida GB-1.</title>
        <authorList>
            <consortium name="US DOE Joint Genome Institute"/>
            <person name="Copeland A."/>
            <person name="Lucas S."/>
            <person name="Lapidus A."/>
            <person name="Barry K."/>
            <person name="Glavina del Rio T."/>
            <person name="Dalin E."/>
            <person name="Tice H."/>
            <person name="Pitluck S."/>
            <person name="Bruce D."/>
            <person name="Goodwin L."/>
            <person name="Chertkov O."/>
            <person name="Brettin T."/>
            <person name="Detter J.C."/>
            <person name="Han C."/>
            <person name="Kuske C.R."/>
            <person name="Schmutz J."/>
            <person name="Larimer F."/>
            <person name="Land M."/>
            <person name="Hauser L."/>
            <person name="Kyrpides N."/>
            <person name="Kim E."/>
            <person name="McCarthy J.K."/>
            <person name="Richardson P."/>
        </authorList>
    </citation>
    <scope>NUCLEOTIDE SEQUENCE [LARGE SCALE GENOMIC DNA]</scope>
    <source>
        <strain evidence="4 5">GB-1</strain>
    </source>
</reference>
<evidence type="ECO:0000313" key="5">
    <source>
        <dbReference type="Proteomes" id="UP000002157"/>
    </source>
</evidence>
<dbReference type="HOGENOM" id="CLU_1925777_0_0_6"/>
<keyword evidence="2" id="KW-0812">Transmembrane</keyword>
<proteinExistence type="predicted"/>
<keyword evidence="2" id="KW-0472">Membrane</keyword>
<evidence type="ECO:0000256" key="2">
    <source>
        <dbReference type="SAM" id="Phobius"/>
    </source>
</evidence>
<dbReference type="InterPro" id="IPR000620">
    <property type="entry name" value="EamA_dom"/>
</dbReference>